<feature type="transmembrane region" description="Helical" evidence="1">
    <location>
        <begin position="62"/>
        <end position="83"/>
    </location>
</feature>
<organism evidence="2 3">
    <name type="scientific">Starmerella bacillaris</name>
    <name type="common">Yeast</name>
    <name type="synonym">Candida zemplinina</name>
    <dbReference type="NCBI Taxonomy" id="1247836"/>
    <lineage>
        <taxon>Eukaryota</taxon>
        <taxon>Fungi</taxon>
        <taxon>Dikarya</taxon>
        <taxon>Ascomycota</taxon>
        <taxon>Saccharomycotina</taxon>
        <taxon>Dipodascomycetes</taxon>
        <taxon>Dipodascales</taxon>
        <taxon>Trichomonascaceae</taxon>
        <taxon>Starmerella</taxon>
    </lineage>
</organism>
<dbReference type="AlphaFoldDB" id="A0AAV5RNX2"/>
<gene>
    <name evidence="2" type="ORF">DASB73_038160</name>
</gene>
<reference evidence="2 3" key="1">
    <citation type="journal article" date="2023" name="Elife">
        <title>Identification of key yeast species and microbe-microbe interactions impacting larval growth of Drosophila in the wild.</title>
        <authorList>
            <person name="Mure A."/>
            <person name="Sugiura Y."/>
            <person name="Maeda R."/>
            <person name="Honda K."/>
            <person name="Sakurai N."/>
            <person name="Takahashi Y."/>
            <person name="Watada M."/>
            <person name="Katoh T."/>
            <person name="Gotoh A."/>
            <person name="Gotoh Y."/>
            <person name="Taniguchi I."/>
            <person name="Nakamura K."/>
            <person name="Hayashi T."/>
            <person name="Katayama T."/>
            <person name="Uemura T."/>
            <person name="Hattori Y."/>
        </authorList>
    </citation>
    <scope>NUCLEOTIDE SEQUENCE [LARGE SCALE GENOMIC DNA]</scope>
    <source>
        <strain evidence="2 3">SB-73</strain>
    </source>
</reference>
<keyword evidence="3" id="KW-1185">Reference proteome</keyword>
<proteinExistence type="predicted"/>
<dbReference type="Proteomes" id="UP001362899">
    <property type="component" value="Unassembled WGS sequence"/>
</dbReference>
<keyword evidence="1" id="KW-0812">Transmembrane</keyword>
<evidence type="ECO:0000313" key="2">
    <source>
        <dbReference type="EMBL" id="GMM52853.1"/>
    </source>
</evidence>
<evidence type="ECO:0000313" key="3">
    <source>
        <dbReference type="Proteomes" id="UP001362899"/>
    </source>
</evidence>
<dbReference type="EMBL" id="BTGC01000008">
    <property type="protein sequence ID" value="GMM52853.1"/>
    <property type="molecule type" value="Genomic_DNA"/>
</dbReference>
<keyword evidence="1" id="KW-0472">Membrane</keyword>
<name>A0AAV5RNX2_STABA</name>
<sequence>MLQFGPAKGMNAHAQITNAIFERSKPYKAVMPRKIILYISLALLFGALVNGSAIYATRKASLYKIILTALLTIFGLTFFNIACELN</sequence>
<evidence type="ECO:0000256" key="1">
    <source>
        <dbReference type="SAM" id="Phobius"/>
    </source>
</evidence>
<protein>
    <submittedName>
        <fullName evidence="2">Uncharacterized protein</fullName>
    </submittedName>
</protein>
<accession>A0AAV5RNX2</accession>
<feature type="transmembrane region" description="Helical" evidence="1">
    <location>
        <begin position="35"/>
        <end position="56"/>
    </location>
</feature>
<keyword evidence="1" id="KW-1133">Transmembrane helix</keyword>
<comment type="caution">
    <text evidence="2">The sequence shown here is derived from an EMBL/GenBank/DDBJ whole genome shotgun (WGS) entry which is preliminary data.</text>
</comment>